<dbReference type="EMBL" id="JAIWYP010000009">
    <property type="protein sequence ID" value="KAH3774308.1"/>
    <property type="molecule type" value="Genomic_DNA"/>
</dbReference>
<name>A0A9D4E732_DREPO</name>
<protein>
    <submittedName>
        <fullName evidence="1">Uncharacterized protein</fullName>
    </submittedName>
</protein>
<evidence type="ECO:0000313" key="2">
    <source>
        <dbReference type="Proteomes" id="UP000828390"/>
    </source>
</evidence>
<reference evidence="1" key="1">
    <citation type="journal article" date="2019" name="bioRxiv">
        <title>The Genome of the Zebra Mussel, Dreissena polymorpha: A Resource for Invasive Species Research.</title>
        <authorList>
            <person name="McCartney M.A."/>
            <person name="Auch B."/>
            <person name="Kono T."/>
            <person name="Mallez S."/>
            <person name="Zhang Y."/>
            <person name="Obille A."/>
            <person name="Becker A."/>
            <person name="Abrahante J.E."/>
            <person name="Garbe J."/>
            <person name="Badalamenti J.P."/>
            <person name="Herman A."/>
            <person name="Mangelson H."/>
            <person name="Liachko I."/>
            <person name="Sullivan S."/>
            <person name="Sone E.D."/>
            <person name="Koren S."/>
            <person name="Silverstein K.A.T."/>
            <person name="Beckman K.B."/>
            <person name="Gohl D.M."/>
        </authorList>
    </citation>
    <scope>NUCLEOTIDE SEQUENCE</scope>
    <source>
        <strain evidence="1">Duluth1</strain>
        <tissue evidence="1">Whole animal</tissue>
    </source>
</reference>
<proteinExistence type="predicted"/>
<accession>A0A9D4E732</accession>
<gene>
    <name evidence="1" type="ORF">DPMN_175687</name>
</gene>
<comment type="caution">
    <text evidence="1">The sequence shown here is derived from an EMBL/GenBank/DDBJ whole genome shotgun (WGS) entry which is preliminary data.</text>
</comment>
<dbReference type="Proteomes" id="UP000828390">
    <property type="component" value="Unassembled WGS sequence"/>
</dbReference>
<sequence length="73" mass="8181">MNAALDKNPVKAKCVILADFTGSYLQWPPCPVEYKLKMLKQTRISRSAFKDSNLTTKELAGQQQGNFHLSVLP</sequence>
<dbReference type="AlphaFoldDB" id="A0A9D4E732"/>
<evidence type="ECO:0000313" key="1">
    <source>
        <dbReference type="EMBL" id="KAH3774308.1"/>
    </source>
</evidence>
<organism evidence="1 2">
    <name type="scientific">Dreissena polymorpha</name>
    <name type="common">Zebra mussel</name>
    <name type="synonym">Mytilus polymorpha</name>
    <dbReference type="NCBI Taxonomy" id="45954"/>
    <lineage>
        <taxon>Eukaryota</taxon>
        <taxon>Metazoa</taxon>
        <taxon>Spiralia</taxon>
        <taxon>Lophotrochozoa</taxon>
        <taxon>Mollusca</taxon>
        <taxon>Bivalvia</taxon>
        <taxon>Autobranchia</taxon>
        <taxon>Heteroconchia</taxon>
        <taxon>Euheterodonta</taxon>
        <taxon>Imparidentia</taxon>
        <taxon>Neoheterodontei</taxon>
        <taxon>Myida</taxon>
        <taxon>Dreissenoidea</taxon>
        <taxon>Dreissenidae</taxon>
        <taxon>Dreissena</taxon>
    </lineage>
</organism>
<keyword evidence="2" id="KW-1185">Reference proteome</keyword>
<reference evidence="1" key="2">
    <citation type="submission" date="2020-11" db="EMBL/GenBank/DDBJ databases">
        <authorList>
            <person name="McCartney M.A."/>
            <person name="Auch B."/>
            <person name="Kono T."/>
            <person name="Mallez S."/>
            <person name="Becker A."/>
            <person name="Gohl D.M."/>
            <person name="Silverstein K.A.T."/>
            <person name="Koren S."/>
            <person name="Bechman K.B."/>
            <person name="Herman A."/>
            <person name="Abrahante J.E."/>
            <person name="Garbe J."/>
        </authorList>
    </citation>
    <scope>NUCLEOTIDE SEQUENCE</scope>
    <source>
        <strain evidence="1">Duluth1</strain>
        <tissue evidence="1">Whole animal</tissue>
    </source>
</reference>